<dbReference type="AlphaFoldDB" id="S3LAL2"/>
<dbReference type="HOGENOM" id="CLU_2884641_0_0_12"/>
<evidence type="ECO:0000313" key="1">
    <source>
        <dbReference type="EMBL" id="EPF46760.1"/>
    </source>
</evidence>
<dbReference type="PATRIC" id="fig|1125702.3.peg.1386"/>
<dbReference type="EMBL" id="ATFC01000008">
    <property type="protein sequence ID" value="EPF46760.1"/>
    <property type="molecule type" value="Genomic_DNA"/>
</dbReference>
<evidence type="ECO:0000313" key="2">
    <source>
        <dbReference type="Proteomes" id="UP000014605"/>
    </source>
</evidence>
<proteinExistence type="predicted"/>
<sequence>MRCWFQKDCDIKTIGLMHFIQLILNTEPLRKPFEIGGADPRREKKLTGGTVKMYIHVHFYLRV</sequence>
<protein>
    <submittedName>
        <fullName evidence="1">Uncharacterized protein</fullName>
    </submittedName>
</protein>
<reference evidence="1 2" key="1">
    <citation type="submission" date="2013-04" db="EMBL/GenBank/DDBJ databases">
        <title>The Genome Sequence of Treponema vincentii F0403.</title>
        <authorList>
            <consortium name="The Broad Institute Genomics Platform"/>
            <person name="Earl A."/>
            <person name="Ward D."/>
            <person name="Feldgarden M."/>
            <person name="Gevers D."/>
            <person name="Leonetti C."/>
            <person name="Izard J."/>
            <person name="Walker B."/>
            <person name="Young S."/>
            <person name="Zeng Q."/>
            <person name="Gargeya S."/>
            <person name="Fitzgerald M."/>
            <person name="Haas B."/>
            <person name="Abouelleil A."/>
            <person name="Allen A.W."/>
            <person name="Alvarado L."/>
            <person name="Arachchi H.M."/>
            <person name="Berlin A.M."/>
            <person name="Chapman S.B."/>
            <person name="Gainer-Dewar J."/>
            <person name="Goldberg J."/>
            <person name="Griggs A."/>
            <person name="Gujja S."/>
            <person name="Hansen M."/>
            <person name="Howarth C."/>
            <person name="Imamovic A."/>
            <person name="Ireland A."/>
            <person name="Larimer J."/>
            <person name="McCowan C."/>
            <person name="Murphy C."/>
            <person name="Pearson M."/>
            <person name="Poon T.W."/>
            <person name="Priest M."/>
            <person name="Roberts A."/>
            <person name="Saif S."/>
            <person name="Shea T."/>
            <person name="Sisk P."/>
            <person name="Sykes S."/>
            <person name="Wortman J."/>
            <person name="Nusbaum C."/>
            <person name="Birren B."/>
        </authorList>
    </citation>
    <scope>NUCLEOTIDE SEQUENCE [LARGE SCALE GENOMIC DNA]</scope>
    <source>
        <strain evidence="1 2">F0403</strain>
    </source>
</reference>
<dbReference type="Proteomes" id="UP000014605">
    <property type="component" value="Unassembled WGS sequence"/>
</dbReference>
<name>S3LAL2_9SPIR</name>
<gene>
    <name evidence="1" type="ORF">HMPREF1222_01337</name>
</gene>
<comment type="caution">
    <text evidence="1">The sequence shown here is derived from an EMBL/GenBank/DDBJ whole genome shotgun (WGS) entry which is preliminary data.</text>
</comment>
<accession>S3LAL2</accession>
<keyword evidence="2" id="KW-1185">Reference proteome</keyword>
<organism evidence="1 2">
    <name type="scientific">Treponema vincentii F0403</name>
    <dbReference type="NCBI Taxonomy" id="1125702"/>
    <lineage>
        <taxon>Bacteria</taxon>
        <taxon>Pseudomonadati</taxon>
        <taxon>Spirochaetota</taxon>
        <taxon>Spirochaetia</taxon>
        <taxon>Spirochaetales</taxon>
        <taxon>Treponemataceae</taxon>
        <taxon>Treponema</taxon>
    </lineage>
</organism>